<feature type="region of interest" description="Disordered" evidence="6">
    <location>
        <begin position="1"/>
        <end position="23"/>
    </location>
</feature>
<dbReference type="GO" id="GO:0004252">
    <property type="term" value="F:serine-type endopeptidase activity"/>
    <property type="evidence" value="ECO:0007669"/>
    <property type="project" value="UniProtKB-EC"/>
</dbReference>
<feature type="region of interest" description="Disordered" evidence="6">
    <location>
        <begin position="717"/>
        <end position="739"/>
    </location>
</feature>
<dbReference type="SUPFAM" id="SSF50993">
    <property type="entry name" value="Peptidase/esterase 'gauge' domain"/>
    <property type="match status" value="1"/>
</dbReference>
<dbReference type="AlphaFoldDB" id="M0DZ91"/>
<comment type="caution">
    <text evidence="9">The sequence shown here is derived from an EMBL/GenBank/DDBJ whole genome shotgun (WGS) entry which is preliminary data.</text>
</comment>
<proteinExistence type="predicted"/>
<dbReference type="GO" id="GO:0006508">
    <property type="term" value="P:proteolysis"/>
    <property type="evidence" value="ECO:0007669"/>
    <property type="project" value="UniProtKB-KW"/>
</dbReference>
<dbReference type="InterPro" id="IPR002470">
    <property type="entry name" value="Peptidase_S9A"/>
</dbReference>
<dbReference type="InterPro" id="IPR001375">
    <property type="entry name" value="Peptidase_S9_cat"/>
</dbReference>
<keyword evidence="5" id="KW-0720">Serine protease</keyword>
<feature type="domain" description="Peptidase S9 prolyl oligopeptidase catalytic" evidence="7">
    <location>
        <begin position="501"/>
        <end position="712"/>
    </location>
</feature>
<dbReference type="InterPro" id="IPR029058">
    <property type="entry name" value="AB_hydrolase_fold"/>
</dbReference>
<evidence type="ECO:0000256" key="3">
    <source>
        <dbReference type="ARBA" id="ARBA00022670"/>
    </source>
</evidence>
<keyword evidence="10" id="KW-1185">Reference proteome</keyword>
<evidence type="ECO:0000256" key="6">
    <source>
        <dbReference type="SAM" id="MobiDB-lite"/>
    </source>
</evidence>
<protein>
    <recommendedName>
        <fullName evidence="2">prolyl oligopeptidase</fullName>
        <ecNumber evidence="2">3.4.21.26</ecNumber>
    </recommendedName>
</protein>
<dbReference type="InterPro" id="IPR051167">
    <property type="entry name" value="Prolyl_oligopep/macrocyclase"/>
</dbReference>
<dbReference type="Gene3D" id="3.40.50.1820">
    <property type="entry name" value="alpha/beta hydrolase"/>
    <property type="match status" value="1"/>
</dbReference>
<dbReference type="EC" id="3.4.21.26" evidence="2"/>
<evidence type="ECO:0000256" key="1">
    <source>
        <dbReference type="ARBA" id="ARBA00001070"/>
    </source>
</evidence>
<name>M0DZ91_9EURY</name>
<evidence type="ECO:0000256" key="4">
    <source>
        <dbReference type="ARBA" id="ARBA00022801"/>
    </source>
</evidence>
<feature type="compositionally biased region" description="Basic and acidic residues" evidence="6">
    <location>
        <begin position="725"/>
        <end position="739"/>
    </location>
</feature>
<dbReference type="Proteomes" id="UP000011586">
    <property type="component" value="Unassembled WGS sequence"/>
</dbReference>
<dbReference type="Gene3D" id="2.130.10.120">
    <property type="entry name" value="Prolyl oligopeptidase, N-terminal domain"/>
    <property type="match status" value="1"/>
</dbReference>
<dbReference type="PANTHER" id="PTHR42881">
    <property type="entry name" value="PROLYL ENDOPEPTIDASE"/>
    <property type="match status" value="1"/>
</dbReference>
<reference evidence="9 10" key="1">
    <citation type="journal article" date="2014" name="PLoS Genet.">
        <title>Phylogenetically driven sequencing of extremely halophilic archaea reveals strategies for static and dynamic osmo-response.</title>
        <authorList>
            <person name="Becker E.A."/>
            <person name="Seitzer P.M."/>
            <person name="Tritt A."/>
            <person name="Larsen D."/>
            <person name="Krusor M."/>
            <person name="Yao A.I."/>
            <person name="Wu D."/>
            <person name="Madern D."/>
            <person name="Eisen J.A."/>
            <person name="Darling A.E."/>
            <person name="Facciotti M.T."/>
        </authorList>
    </citation>
    <scope>NUCLEOTIDE SEQUENCE [LARGE SCALE GENOMIC DNA]</scope>
    <source>
        <strain evidence="9 10">DSM 19288</strain>
    </source>
</reference>
<dbReference type="OrthoDB" id="31240at2157"/>
<dbReference type="EMBL" id="AOJK01000073">
    <property type="protein sequence ID" value="ELZ40113.1"/>
    <property type="molecule type" value="Genomic_DNA"/>
</dbReference>
<evidence type="ECO:0000256" key="2">
    <source>
        <dbReference type="ARBA" id="ARBA00011897"/>
    </source>
</evidence>
<dbReference type="InterPro" id="IPR023302">
    <property type="entry name" value="Pept_S9A_N"/>
</dbReference>
<evidence type="ECO:0000259" key="8">
    <source>
        <dbReference type="Pfam" id="PF02897"/>
    </source>
</evidence>
<dbReference type="RefSeq" id="WP_008445860.1">
    <property type="nucleotide sequence ID" value="NZ_AOJK01000073.1"/>
</dbReference>
<feature type="compositionally biased region" description="Basic and acidic residues" evidence="6">
    <location>
        <begin position="14"/>
        <end position="23"/>
    </location>
</feature>
<feature type="region of interest" description="Disordered" evidence="6">
    <location>
        <begin position="165"/>
        <end position="185"/>
    </location>
</feature>
<comment type="catalytic activity">
    <reaction evidence="1">
        <text>Hydrolysis of Pro-|-Xaa &gt;&gt; Ala-|-Xaa in oligopeptides.</text>
        <dbReference type="EC" id="3.4.21.26"/>
    </reaction>
</comment>
<evidence type="ECO:0000256" key="5">
    <source>
        <dbReference type="ARBA" id="ARBA00022825"/>
    </source>
</evidence>
<dbReference type="PRINTS" id="PR00862">
    <property type="entry name" value="PROLIGOPTASE"/>
</dbReference>
<feature type="domain" description="Peptidase S9A N-terminal" evidence="8">
    <location>
        <begin position="12"/>
        <end position="428"/>
    </location>
</feature>
<evidence type="ECO:0000313" key="9">
    <source>
        <dbReference type="EMBL" id="ELZ40113.1"/>
    </source>
</evidence>
<dbReference type="Pfam" id="PF02897">
    <property type="entry name" value="Peptidase_S9_N"/>
    <property type="match status" value="1"/>
</dbReference>
<keyword evidence="3" id="KW-0645">Protease</keyword>
<organism evidence="9 10">
    <name type="scientific">Halorubrum californiense DSM 19288</name>
    <dbReference type="NCBI Taxonomy" id="1227465"/>
    <lineage>
        <taxon>Archaea</taxon>
        <taxon>Methanobacteriati</taxon>
        <taxon>Methanobacteriota</taxon>
        <taxon>Stenosarchaea group</taxon>
        <taxon>Halobacteria</taxon>
        <taxon>Halobacteriales</taxon>
        <taxon>Haloferacaceae</taxon>
        <taxon>Halorubrum</taxon>
    </lineage>
</organism>
<evidence type="ECO:0000313" key="10">
    <source>
        <dbReference type="Proteomes" id="UP000011586"/>
    </source>
</evidence>
<keyword evidence="4" id="KW-0378">Hydrolase</keyword>
<dbReference type="PATRIC" id="fig|1227465.4.peg.3193"/>
<dbReference type="GO" id="GO:0005829">
    <property type="term" value="C:cytosol"/>
    <property type="evidence" value="ECO:0007669"/>
    <property type="project" value="TreeGrafter"/>
</dbReference>
<evidence type="ECO:0000259" key="7">
    <source>
        <dbReference type="Pfam" id="PF00326"/>
    </source>
</evidence>
<dbReference type="Pfam" id="PF00326">
    <property type="entry name" value="Peptidase_S9"/>
    <property type="match status" value="1"/>
</dbReference>
<dbReference type="STRING" id="1227465.C463_16472"/>
<sequence>MSRQSAPAPSPPETGREVVTETLHGVDVDDPYRWLEGDDEAVSEWVDAQNDHVDAALDDDIRDRLRPRFEDLVEVADYGPITVREGRYFATVRKPGADHARLVARDAPGGADRVLVDPNAWAANRDDDRPPRSMAWYVPSHDGERVAVGVTEGGDENYDVRVLSVPDPGEPRSGSPEAETEGYEGYGPGVEEVAILPERGRVNGGSLAWEADGDGFVYVATGGAADGAQMDKEIRRFRLADGPNEETVLLEHDDQHVWPRVTVDPDSGLLAVAFSEMVGGTEWYVHVDSDLRPVLTDTDAETSVRFHGGTAFVSTDHGAPRRRLLACSVDRFREGNLSFEECREVLPGGEGIIQSVVPTPERLLVHRQRDAHSRLSVHDRDGTHRRDVSLPSYCSVTWVSGNRDGPEAFFGLTGFDRPPAVRGLDLAADPGTETELASTDIDSVDLSVPDDLVVEQRFVDSTDGAEVPMFVCYREDVDVDGGRPALLYGYGGFRNSITPSFGRFRLPFLADGGAFAAVCARGGYEYGEPWHEAGMLADKQHTFDDFISAGEALRESGLTDADSLAVAGGSNGGLSVGAVVTQRPDLWAAAQCAVPLLDMLRFHRFLLGESWTTEYGHPEDPAAFEYLKEYSPYHNVDPDATHPPVYFTTAAGDTRVHPSHARKMTARLQNEAEGGPFLLRTKSATGHGVGKPASMIVDEQTDSWAFLYERLGVAVGGDAGGAGGDRADRDDADRDGADR</sequence>
<dbReference type="PANTHER" id="PTHR42881:SF2">
    <property type="entry name" value="PROLYL ENDOPEPTIDASE"/>
    <property type="match status" value="1"/>
</dbReference>
<dbReference type="GO" id="GO:0070012">
    <property type="term" value="F:oligopeptidase activity"/>
    <property type="evidence" value="ECO:0007669"/>
    <property type="project" value="TreeGrafter"/>
</dbReference>
<accession>M0DZ91</accession>
<dbReference type="SUPFAM" id="SSF53474">
    <property type="entry name" value="alpha/beta-Hydrolases"/>
    <property type="match status" value="1"/>
</dbReference>
<gene>
    <name evidence="9" type="ORF">C463_16472</name>
</gene>